<feature type="domain" description="Glycoside hydrolase family 2 immunoglobulin-like beta-sandwich" evidence="9">
    <location>
        <begin position="219"/>
        <end position="322"/>
    </location>
</feature>
<dbReference type="InterPro" id="IPR023230">
    <property type="entry name" value="Glyco_hydro_2_CS"/>
</dbReference>
<comment type="subunit">
    <text evidence="7">Homotetramer.</text>
</comment>
<dbReference type="InterPro" id="IPR013783">
    <property type="entry name" value="Ig-like_fold"/>
</dbReference>
<keyword evidence="12" id="KW-1185">Reference proteome</keyword>
<dbReference type="Gene3D" id="2.60.120.260">
    <property type="entry name" value="Galactose-binding domain-like"/>
    <property type="match status" value="1"/>
</dbReference>
<dbReference type="EC" id="3.2.1.31" evidence="3 7"/>
<dbReference type="PANTHER" id="PTHR10066">
    <property type="entry name" value="BETA-GLUCURONIDASE"/>
    <property type="match status" value="1"/>
</dbReference>
<dbReference type="SUPFAM" id="SSF51445">
    <property type="entry name" value="(Trans)glycosidases"/>
    <property type="match status" value="1"/>
</dbReference>
<keyword evidence="8" id="KW-0732">Signal</keyword>
<comment type="activity regulation">
    <text evidence="7">Inhibited by L-aspartic acid.</text>
</comment>
<evidence type="ECO:0000256" key="6">
    <source>
        <dbReference type="ARBA" id="ARBA00023295"/>
    </source>
</evidence>
<dbReference type="Gene3D" id="2.60.40.10">
    <property type="entry name" value="Immunoglobulins"/>
    <property type="match status" value="1"/>
</dbReference>
<evidence type="ECO:0000259" key="11">
    <source>
        <dbReference type="Pfam" id="PF02837"/>
    </source>
</evidence>
<sequence>MEFRLSWMLTEFCFLVCCISFAKCGILYPQESETREVKSLDGLWNFAVSSYYNKLIGFSEHWYKKDISKLEHIESMLMPVPSSYNDITQNADIRDHVGLVWYQRAFFVPKSWMYQGVWLRFGSVSYAAQVWINGNYTMNHEIGHLPFEKEISRFIKFGEENYVTVACDNTLLPDTIPQGSLREVQTENGKKLMQSYSFDFFNYAGIHRPVTLYAKPHSFISDITVITDVDDDEETGIVNYNISYASNIDLLVNVTLLDASGNTVASDDGLGYNEGALYVRFAKLWWPYLMHPEPGYLYTLLVQLLTPQGELKDVYRQKIGIRKITWTNTSLLMNGKPLYLQGFGKHEDADIRGKGLDLPTIMKDYNLIKWIGGNAFRTSHYPYAEEIMDLADKFGIMVIDECPSVDTELFSLSLLEKHKKSLTELIKRDKNRPSVIAWSIANEPRTQSEQAGIYFGEVANHTRNLDSTRPITLAVARGVYEDKSGEHLDFISFNRYNAWYSNGGQLDMIQNYVISEASAWHEKYNKPVLMSEYGGDTMPGLHIHPAYIWSEEYQVQLLSKHFQAFDHLRRQEWFIGEFIWNFADFKTAQTYTRVGGNRKGLFTRTRQPKTAAFHVRKRYMHLANQMYNSTLPEDLYDYVAPSTYHHDEL</sequence>
<evidence type="ECO:0000313" key="14">
    <source>
        <dbReference type="RefSeq" id="XP_017773139.1"/>
    </source>
</evidence>
<comment type="function">
    <text evidence="1 7">Plays an important role in the degradation of dermatan and keratan sulfates.</text>
</comment>
<evidence type="ECO:0000259" key="9">
    <source>
        <dbReference type="Pfam" id="PF00703"/>
    </source>
</evidence>
<proteinExistence type="inferred from homology"/>
<organism evidence="12 14">
    <name type="scientific">Nicrophorus vespilloides</name>
    <name type="common">Boreal carrion beetle</name>
    <dbReference type="NCBI Taxonomy" id="110193"/>
    <lineage>
        <taxon>Eukaryota</taxon>
        <taxon>Metazoa</taxon>
        <taxon>Ecdysozoa</taxon>
        <taxon>Arthropoda</taxon>
        <taxon>Hexapoda</taxon>
        <taxon>Insecta</taxon>
        <taxon>Pterygota</taxon>
        <taxon>Neoptera</taxon>
        <taxon>Endopterygota</taxon>
        <taxon>Coleoptera</taxon>
        <taxon>Polyphaga</taxon>
        <taxon>Staphyliniformia</taxon>
        <taxon>Silphidae</taxon>
        <taxon>Nicrophorinae</taxon>
        <taxon>Nicrophorus</taxon>
    </lineage>
</organism>
<dbReference type="Proteomes" id="UP000695000">
    <property type="component" value="Unplaced"/>
</dbReference>
<feature type="signal peptide" evidence="8">
    <location>
        <begin position="1"/>
        <end position="24"/>
    </location>
</feature>
<evidence type="ECO:0000259" key="10">
    <source>
        <dbReference type="Pfam" id="PF02836"/>
    </source>
</evidence>
<comment type="similarity">
    <text evidence="2 7">Belongs to the glycosyl hydrolase 2 family.</text>
</comment>
<dbReference type="InterPro" id="IPR006103">
    <property type="entry name" value="Glyco_hydro_2_cat"/>
</dbReference>
<dbReference type="InterPro" id="IPR006101">
    <property type="entry name" value="Glyco_hydro_2"/>
</dbReference>
<dbReference type="InterPro" id="IPR036156">
    <property type="entry name" value="Beta-gal/glucu_dom_sf"/>
</dbReference>
<dbReference type="InterPro" id="IPR006104">
    <property type="entry name" value="Glyco_hydro_2_N"/>
</dbReference>
<name>A0ABM1MEY9_NICVS</name>
<comment type="catalytic activity">
    <reaction evidence="7">
        <text>a beta-D-glucuronoside + H2O = D-glucuronate + an alcohol</text>
        <dbReference type="Rhea" id="RHEA:17633"/>
        <dbReference type="ChEBI" id="CHEBI:15377"/>
        <dbReference type="ChEBI" id="CHEBI:30879"/>
        <dbReference type="ChEBI" id="CHEBI:58720"/>
        <dbReference type="ChEBI" id="CHEBI:83411"/>
        <dbReference type="EC" id="3.2.1.31"/>
    </reaction>
</comment>
<evidence type="ECO:0000256" key="4">
    <source>
        <dbReference type="ARBA" id="ARBA00016205"/>
    </source>
</evidence>
<reference evidence="13 14" key="1">
    <citation type="submission" date="2025-05" db="UniProtKB">
        <authorList>
            <consortium name="RefSeq"/>
        </authorList>
    </citation>
    <scope>IDENTIFICATION</scope>
    <source>
        <tissue evidence="13 14">Whole Larva</tissue>
    </source>
</reference>
<evidence type="ECO:0000256" key="3">
    <source>
        <dbReference type="ARBA" id="ARBA00012761"/>
    </source>
</evidence>
<dbReference type="SUPFAM" id="SSF49785">
    <property type="entry name" value="Galactose-binding domain-like"/>
    <property type="match status" value="1"/>
</dbReference>
<gene>
    <name evidence="13 14" type="primary">LOC108560195</name>
</gene>
<keyword evidence="6 7" id="KW-0326">Glycosidase</keyword>
<dbReference type="PROSITE" id="PS00719">
    <property type="entry name" value="GLYCOSYL_HYDROL_F2_1"/>
    <property type="match status" value="1"/>
</dbReference>
<dbReference type="GeneID" id="108560195"/>
<evidence type="ECO:0000313" key="13">
    <source>
        <dbReference type="RefSeq" id="XP_017773138.1"/>
    </source>
</evidence>
<protein>
    <recommendedName>
        <fullName evidence="4 7">Beta-glucuronidase</fullName>
        <ecNumber evidence="3 7">3.2.1.31</ecNumber>
    </recommendedName>
</protein>
<evidence type="ECO:0000256" key="8">
    <source>
        <dbReference type="SAM" id="SignalP"/>
    </source>
</evidence>
<evidence type="ECO:0000256" key="5">
    <source>
        <dbReference type="ARBA" id="ARBA00022801"/>
    </source>
</evidence>
<evidence type="ECO:0000256" key="7">
    <source>
        <dbReference type="RuleBase" id="RU361154"/>
    </source>
</evidence>
<dbReference type="PRINTS" id="PR00132">
    <property type="entry name" value="GLHYDRLASE2"/>
</dbReference>
<dbReference type="RefSeq" id="XP_017773138.1">
    <property type="nucleotide sequence ID" value="XM_017917649.1"/>
</dbReference>
<feature type="domain" description="Glycosyl hydrolases family 2 sugar binding" evidence="11">
    <location>
        <begin position="37"/>
        <end position="216"/>
    </location>
</feature>
<feature type="chain" id="PRO_5045022696" description="Beta-glucuronidase" evidence="8">
    <location>
        <begin position="25"/>
        <end position="649"/>
    </location>
</feature>
<dbReference type="InterPro" id="IPR008979">
    <property type="entry name" value="Galactose-bd-like_sf"/>
</dbReference>
<feature type="domain" description="Glycoside hydrolase family 2 catalytic" evidence="10">
    <location>
        <begin position="327"/>
        <end position="623"/>
    </location>
</feature>
<evidence type="ECO:0000256" key="2">
    <source>
        <dbReference type="ARBA" id="ARBA00007401"/>
    </source>
</evidence>
<dbReference type="InterPro" id="IPR006102">
    <property type="entry name" value="Ig-like_GH2"/>
</dbReference>
<keyword evidence="5 7" id="KW-0378">Hydrolase</keyword>
<dbReference type="Pfam" id="PF00703">
    <property type="entry name" value="Glyco_hydro_2"/>
    <property type="match status" value="1"/>
</dbReference>
<keyword evidence="7" id="KW-0458">Lysosome</keyword>
<dbReference type="RefSeq" id="XP_017773139.1">
    <property type="nucleotide sequence ID" value="XM_017917650.1"/>
</dbReference>
<accession>A0ABM1MEY9</accession>
<dbReference type="Pfam" id="PF02836">
    <property type="entry name" value="Glyco_hydro_2_C"/>
    <property type="match status" value="1"/>
</dbReference>
<dbReference type="Gene3D" id="3.20.20.80">
    <property type="entry name" value="Glycosidases"/>
    <property type="match status" value="1"/>
</dbReference>
<dbReference type="NCBIfam" id="NF007538">
    <property type="entry name" value="PRK10150.1"/>
    <property type="match status" value="1"/>
</dbReference>
<dbReference type="Pfam" id="PF02837">
    <property type="entry name" value="Glyco_hydro_2_N"/>
    <property type="match status" value="1"/>
</dbReference>
<evidence type="ECO:0000313" key="12">
    <source>
        <dbReference type="Proteomes" id="UP000695000"/>
    </source>
</evidence>
<dbReference type="SUPFAM" id="SSF49303">
    <property type="entry name" value="beta-Galactosidase/glucuronidase domain"/>
    <property type="match status" value="1"/>
</dbReference>
<dbReference type="PANTHER" id="PTHR10066:SF67">
    <property type="entry name" value="BETA-GLUCURONIDASE"/>
    <property type="match status" value="1"/>
</dbReference>
<dbReference type="InterPro" id="IPR017853">
    <property type="entry name" value="GH"/>
</dbReference>
<evidence type="ECO:0000256" key="1">
    <source>
        <dbReference type="ARBA" id="ARBA00003025"/>
    </source>
</evidence>